<dbReference type="PANTHER" id="PTHR12215">
    <property type="entry name" value="PHOSPHOPANTETHEINE TRANSFERASE"/>
    <property type="match status" value="1"/>
</dbReference>
<dbReference type="AlphaFoldDB" id="A0AAW9YQB2"/>
<dbReference type="GO" id="GO:0000287">
    <property type="term" value="F:magnesium ion binding"/>
    <property type="evidence" value="ECO:0007669"/>
    <property type="project" value="InterPro"/>
</dbReference>
<reference evidence="6" key="1">
    <citation type="submission" date="2015-02" db="EMBL/GenBank/DDBJ databases">
        <title>Complete genome sequence of Francisella noatunensis subsp. orientalis FNO190 isolated from farm-raised Nile tilapia in Brazil.</title>
        <authorList>
            <person name="Figueiredo H.C.P."/>
            <person name="Leal C.A.G."/>
            <person name="Pereira F.L."/>
            <person name="Soares S.C."/>
            <person name="Goncalves L.A."/>
            <person name="Dorella F.A."/>
            <person name="Carvalho A.F."/>
            <person name="Azevedo V.A.C."/>
        </authorList>
    </citation>
    <scope>NUCLEOTIDE SEQUENCE [LARGE SCALE GENOMIC DNA]</scope>
    <source>
        <strain evidence="6">FNO190</strain>
    </source>
</reference>
<accession>A0AAW9YQB2</accession>
<name>A0AAW9YQB2_9GAMM</name>
<dbReference type="GO" id="GO:0019878">
    <property type="term" value="P:lysine biosynthetic process via aminoadipic acid"/>
    <property type="evidence" value="ECO:0007669"/>
    <property type="project" value="TreeGrafter"/>
</dbReference>
<comment type="similarity">
    <text evidence="1">Belongs to the P-Pant transferase superfamily. Gsp/Sfp/HetI/AcpT family.</text>
</comment>
<dbReference type="EMBL" id="CP011923">
    <property type="protein sequence ID" value="AKN88646.1"/>
    <property type="molecule type" value="Genomic_DNA"/>
</dbReference>
<protein>
    <recommendedName>
        <fullName evidence="3">4'-phosphopantetheinyl transferase domain-containing protein</fullName>
    </recommendedName>
</protein>
<dbReference type="GO" id="GO:0008897">
    <property type="term" value="F:holo-[acyl-carrier-protein] synthase activity"/>
    <property type="evidence" value="ECO:0007669"/>
    <property type="project" value="InterPro"/>
</dbReference>
<organism evidence="5 7">
    <name type="scientific">Francisella orientalis</name>
    <dbReference type="NCBI Taxonomy" id="299583"/>
    <lineage>
        <taxon>Bacteria</taxon>
        <taxon>Pseudomonadati</taxon>
        <taxon>Pseudomonadota</taxon>
        <taxon>Gammaproteobacteria</taxon>
        <taxon>Thiotrichales</taxon>
        <taxon>Francisellaceae</taxon>
        <taxon>Francisella</taxon>
    </lineage>
</organism>
<reference evidence="5" key="3">
    <citation type="journal article" date="2020" name="Int. J. Syst. Evol. Microbiol.">
        <title>Reclassification of Francisella noatunensis subsp. orientalis Ottem et al. 2009 as Francisella orientalis sp. nov., Francisella noatunensis subsp. chilensis subsp. nov. and emended description of Francisella noatunensis.</title>
        <authorList>
            <person name="Ramirez-Paredes J.G."/>
            <person name="Larsson P."/>
            <person name="Thompson K.D."/>
            <person name="Penman D.J."/>
            <person name="Busse H.J."/>
            <person name="Ohrman C."/>
            <person name="Sjodin A."/>
            <person name="Soto E."/>
            <person name="Richards R.H."/>
            <person name="Adams A."/>
            <person name="Colquhoun D.J."/>
        </authorList>
    </citation>
    <scope>NUCLEOTIDE SEQUENCE</scope>
    <source>
        <strain evidence="5">LADL-07285A</strain>
    </source>
</reference>
<sequence length="218" mass="26068">MICMRLSKFIFKLKSFKYADALLLNINDNLDLENMFYIPEIQISEILKYKNDFDRNKRFLARAFLYSYLKSKYYIDDYTIQINRYGKPFLKKNTRIDFSISYSKEYILIAVSDKCKVGVDIEYIDENISHNELKEVIMHDKEIIYYDQLETDIDKLNFFLEVFNIKESIVKSIGVGLYMDIKNICTLDLIKSHKSQETLVLNIFDEIKFDYKTSLKFL</sequence>
<evidence type="ECO:0000259" key="3">
    <source>
        <dbReference type="Pfam" id="PF01648"/>
    </source>
</evidence>
<keyword evidence="6" id="KW-1185">Reference proteome</keyword>
<proteinExistence type="inferred from homology"/>
<evidence type="ECO:0000256" key="2">
    <source>
        <dbReference type="ARBA" id="ARBA00022679"/>
    </source>
</evidence>
<evidence type="ECO:0000313" key="4">
    <source>
        <dbReference type="EMBL" id="AKN88646.1"/>
    </source>
</evidence>
<dbReference type="SUPFAM" id="SSF56214">
    <property type="entry name" value="4'-phosphopantetheinyl transferase"/>
    <property type="match status" value="2"/>
</dbReference>
<dbReference type="EMBL" id="QPQM01000020">
    <property type="protein sequence ID" value="NIY57139.1"/>
    <property type="molecule type" value="Genomic_DNA"/>
</dbReference>
<dbReference type="GO" id="GO:0005829">
    <property type="term" value="C:cytosol"/>
    <property type="evidence" value="ECO:0007669"/>
    <property type="project" value="TreeGrafter"/>
</dbReference>
<evidence type="ECO:0000313" key="6">
    <source>
        <dbReference type="Proteomes" id="UP000035930"/>
    </source>
</evidence>
<dbReference type="InterPro" id="IPR050559">
    <property type="entry name" value="P-Pant_transferase_sf"/>
</dbReference>
<dbReference type="InterPro" id="IPR037143">
    <property type="entry name" value="4-PPantetheinyl_Trfase_dom_sf"/>
</dbReference>
<dbReference type="Gene3D" id="3.90.470.20">
    <property type="entry name" value="4'-phosphopantetheinyl transferase domain"/>
    <property type="match status" value="1"/>
</dbReference>
<evidence type="ECO:0000313" key="7">
    <source>
        <dbReference type="Proteomes" id="UP000774689"/>
    </source>
</evidence>
<dbReference type="Proteomes" id="UP000774689">
    <property type="component" value="Unassembled WGS sequence"/>
</dbReference>
<dbReference type="Proteomes" id="UP000035930">
    <property type="component" value="Chromosome"/>
</dbReference>
<evidence type="ECO:0000256" key="1">
    <source>
        <dbReference type="ARBA" id="ARBA00010990"/>
    </source>
</evidence>
<evidence type="ECO:0000313" key="5">
    <source>
        <dbReference type="EMBL" id="NIY57139.1"/>
    </source>
</evidence>
<keyword evidence="2" id="KW-0808">Transferase</keyword>
<reference evidence="4" key="2">
    <citation type="submission" date="2017-08" db="EMBL/GenBank/DDBJ databases">
        <title>Complete Genome Sequence of Francisella noatunensis subsp. orientalis strain FNO190.</title>
        <authorList>
            <person name="Pereira F.L."/>
            <person name="Goncalves L.A."/>
            <person name="Guilherme T.C."/>
            <person name="Soares S.C."/>
            <person name="Dorella F.A."/>
            <person name="Carvalho A.F."/>
            <person name="Leibowitz M.P."/>
            <person name="Leal C.A.G."/>
            <person name="Azevedo V.A.C."/>
            <person name="Figueiredo H.C.P."/>
        </authorList>
    </citation>
    <scope>NUCLEOTIDE SEQUENCE</scope>
    <source>
        <strain evidence="4">FNO190</strain>
    </source>
</reference>
<gene>
    <name evidence="5" type="ORF">CHQ83_07975</name>
    <name evidence="4" type="ORF">FNO190_0893</name>
</gene>
<dbReference type="PANTHER" id="PTHR12215:SF10">
    <property type="entry name" value="L-AMINOADIPATE-SEMIALDEHYDE DEHYDROGENASE-PHOSPHOPANTETHEINYL TRANSFERASE"/>
    <property type="match status" value="1"/>
</dbReference>
<dbReference type="InterPro" id="IPR008278">
    <property type="entry name" value="4-PPantetheinyl_Trfase_dom"/>
</dbReference>
<feature type="domain" description="4'-phosphopantetheinyl transferase" evidence="3">
    <location>
        <begin position="117"/>
        <end position="200"/>
    </location>
</feature>
<dbReference type="Pfam" id="PF01648">
    <property type="entry name" value="ACPS"/>
    <property type="match status" value="1"/>
</dbReference>